<dbReference type="Pfam" id="PF08325">
    <property type="entry name" value="WLM"/>
    <property type="match status" value="2"/>
</dbReference>
<dbReference type="GO" id="GO:0006508">
    <property type="term" value="P:proteolysis"/>
    <property type="evidence" value="ECO:0007669"/>
    <property type="project" value="UniProtKB-KW"/>
</dbReference>
<proteinExistence type="predicted"/>
<protein>
    <submittedName>
        <fullName evidence="3">DNA-dependent metalloprotease WSS1</fullName>
    </submittedName>
</protein>
<evidence type="ECO:0000259" key="1">
    <source>
        <dbReference type="PROSITE" id="PS51397"/>
    </source>
</evidence>
<evidence type="ECO:0000313" key="2">
    <source>
        <dbReference type="EMBL" id="RVW50172.1"/>
    </source>
</evidence>
<organism evidence="3 4">
    <name type="scientific">Vitis vinifera</name>
    <name type="common">Grape</name>
    <dbReference type="NCBI Taxonomy" id="29760"/>
    <lineage>
        <taxon>Eukaryota</taxon>
        <taxon>Viridiplantae</taxon>
        <taxon>Streptophyta</taxon>
        <taxon>Embryophyta</taxon>
        <taxon>Tracheophyta</taxon>
        <taxon>Spermatophyta</taxon>
        <taxon>Magnoliopsida</taxon>
        <taxon>eudicotyledons</taxon>
        <taxon>Gunneridae</taxon>
        <taxon>Pentapetalae</taxon>
        <taxon>rosids</taxon>
        <taxon>Vitales</taxon>
        <taxon>Vitaceae</taxon>
        <taxon>Viteae</taxon>
        <taxon>Vitis</taxon>
    </lineage>
</organism>
<dbReference type="EMBL" id="QGNW01001207">
    <property type="protein sequence ID" value="RVW50172.1"/>
    <property type="molecule type" value="Genomic_DNA"/>
</dbReference>
<sequence length="232" mass="26741">MNLGDLNKVWEVKPLKKAGEDEARKILERVAKHVQPIMRKHKWRVKLLSEFWIDILGHSQPHPFSNLANKNDLLMPHAHGMMCWVGNIDPNNPALLGLNVGGGIHVKLRLRRPNRDWDFFPFDQILDTMLHELCHNVHGPHNADFYKLWDEIRKVFVRDNASTACDIWCTLEKVYLTTHSEANVDLILEEDQILYILVGLSIECKFVVVLTTSWLEPDSLSDVGALFLAHEN</sequence>
<keyword evidence="3" id="KW-0482">Metalloprotease</keyword>
<dbReference type="PANTHER" id="PTHR46622:SF3">
    <property type="entry name" value="ZINC ION BINDING PROTEIN"/>
    <property type="match status" value="1"/>
</dbReference>
<gene>
    <name evidence="3" type="primary">WSS1_0</name>
    <name evidence="2" type="synonym">WSS1_1</name>
    <name evidence="3" type="ORF">CK203_011914</name>
    <name evidence="2" type="ORF">CK203_104348</name>
</gene>
<evidence type="ECO:0000313" key="3">
    <source>
        <dbReference type="EMBL" id="RVX14809.1"/>
    </source>
</evidence>
<dbReference type="InterPro" id="IPR013536">
    <property type="entry name" value="WLM_dom"/>
</dbReference>
<accession>A0A438K0V0</accession>
<comment type="caution">
    <text evidence="3">The sequence shown here is derived from an EMBL/GenBank/DDBJ whole genome shotgun (WGS) entry which is preliminary data.</text>
</comment>
<dbReference type="AlphaFoldDB" id="A0A438K0V0"/>
<dbReference type="PROSITE" id="PS51397">
    <property type="entry name" value="WLM"/>
    <property type="match status" value="1"/>
</dbReference>
<feature type="domain" description="WLM" evidence="1">
    <location>
        <begin position="1"/>
        <end position="232"/>
    </location>
</feature>
<evidence type="ECO:0000313" key="4">
    <source>
        <dbReference type="Proteomes" id="UP000288805"/>
    </source>
</evidence>
<dbReference type="PANTHER" id="PTHR46622">
    <property type="entry name" value="DNA-DEPENDENT METALLOPROTEASE WSS1"/>
    <property type="match status" value="1"/>
</dbReference>
<dbReference type="Proteomes" id="UP000288805">
    <property type="component" value="Unassembled WGS sequence"/>
</dbReference>
<keyword evidence="3" id="KW-0378">Hydrolase</keyword>
<dbReference type="InterPro" id="IPR053000">
    <property type="entry name" value="WSS1-like_metalloprotease"/>
</dbReference>
<keyword evidence="3" id="KW-0645">Protease</keyword>
<name>A0A438K0V0_VITVI</name>
<dbReference type="GO" id="GO:0008237">
    <property type="term" value="F:metallopeptidase activity"/>
    <property type="evidence" value="ECO:0007669"/>
    <property type="project" value="UniProtKB-KW"/>
</dbReference>
<dbReference type="EMBL" id="QGNW01000020">
    <property type="protein sequence ID" value="RVX14809.1"/>
    <property type="molecule type" value="Genomic_DNA"/>
</dbReference>
<reference evidence="3 4" key="1">
    <citation type="journal article" date="2018" name="PLoS Genet.">
        <title>Population sequencing reveals clonal diversity and ancestral inbreeding in the grapevine cultivar Chardonnay.</title>
        <authorList>
            <person name="Roach M.J."/>
            <person name="Johnson D.L."/>
            <person name="Bohlmann J."/>
            <person name="van Vuuren H.J."/>
            <person name="Jones S.J."/>
            <person name="Pretorius I.S."/>
            <person name="Schmidt S.A."/>
            <person name="Borneman A.R."/>
        </authorList>
    </citation>
    <scope>NUCLEOTIDE SEQUENCE [LARGE SCALE GENOMIC DNA]</scope>
    <source>
        <strain evidence="4">cv. Chardonnay</strain>
        <strain evidence="3">I10V1</strain>
        <tissue evidence="3">Leaf</tissue>
    </source>
</reference>